<dbReference type="AlphaFoldDB" id="A0AAD1V1S5"/>
<accession>A0AAD1V1S5</accession>
<evidence type="ECO:0000313" key="7">
    <source>
        <dbReference type="EMBL" id="BEJ18302.1"/>
    </source>
</evidence>
<comment type="similarity">
    <text evidence="2">Belongs to the universal ribosomal protein uS3 family.</text>
</comment>
<geneLocation type="mitochondrion" evidence="7"/>
<gene>
    <name evidence="7" type="primary">rps3</name>
    <name evidence="7" type="ORF">CspeluHIS016_mit240</name>
</gene>
<evidence type="ECO:0000256" key="2">
    <source>
        <dbReference type="ARBA" id="ARBA00010761"/>
    </source>
</evidence>
<protein>
    <recommendedName>
        <fullName evidence="6">Small ribosomal subunit protein uS3m</fullName>
    </recommendedName>
</protein>
<comment type="subcellular location">
    <subcellularLocation>
        <location evidence="1">Mitochondrion</location>
    </subcellularLocation>
</comment>
<evidence type="ECO:0000256" key="4">
    <source>
        <dbReference type="ARBA" id="ARBA00023128"/>
    </source>
</evidence>
<dbReference type="GO" id="GO:0003735">
    <property type="term" value="F:structural constituent of ribosome"/>
    <property type="evidence" value="ECO:0007669"/>
    <property type="project" value="InterPro"/>
</dbReference>
<dbReference type="Proteomes" id="UP001222932">
    <property type="component" value="Mitochondrion MT"/>
</dbReference>
<dbReference type="GO" id="GO:0006412">
    <property type="term" value="P:translation"/>
    <property type="evidence" value="ECO:0007669"/>
    <property type="project" value="InterPro"/>
</dbReference>
<dbReference type="GO" id="GO:1990904">
    <property type="term" value="C:ribonucleoprotein complex"/>
    <property type="evidence" value="ECO:0007669"/>
    <property type="project" value="UniProtKB-KW"/>
</dbReference>
<evidence type="ECO:0000256" key="5">
    <source>
        <dbReference type="ARBA" id="ARBA00023274"/>
    </source>
</evidence>
<proteinExistence type="inferred from homology"/>
<keyword evidence="5" id="KW-0687">Ribonucleoprotein</keyword>
<dbReference type="Pfam" id="PF05316">
    <property type="entry name" value="VAR1"/>
    <property type="match status" value="1"/>
</dbReference>
<dbReference type="EMBL" id="AP028247">
    <property type="protein sequence ID" value="BEJ18302.1"/>
    <property type="molecule type" value="Genomic_DNA"/>
</dbReference>
<evidence type="ECO:0000256" key="3">
    <source>
        <dbReference type="ARBA" id="ARBA00022980"/>
    </source>
</evidence>
<evidence type="ECO:0000256" key="1">
    <source>
        <dbReference type="ARBA" id="ARBA00004173"/>
    </source>
</evidence>
<dbReference type="InterPro" id="IPR007980">
    <property type="entry name" value="Ribosomal_uS3m_fun"/>
</dbReference>
<keyword evidence="3 7" id="KW-0689">Ribosomal protein</keyword>
<evidence type="ECO:0000313" key="8">
    <source>
        <dbReference type="Proteomes" id="UP001222932"/>
    </source>
</evidence>
<sequence>MNINNNMLVKYNEKFFPDLNVISNGNCHFYKGSERGNISIDNSVVERTLIIKNFFSAIKALSSVPKYVIGVEKLNIYVSYYRMKNKKNQNIRYALNQNTVNNLGDLLSKKLKRKVELRFINLKSPYLDRTIRAEYIGKNASMHPFSGLRKNAIKRTKIKKIIRQYKGSESNLPSDMIGLKIVFSGRLVTERLRPRKTVSTAKIGSFTRNNQLLIEHGSYTGKNARGAYTVKVLINHKKGKNYI</sequence>
<keyword evidence="4 7" id="KW-0496">Mitochondrion</keyword>
<name>A0AAD1V1S5_9TREE</name>
<organism evidence="7 8">
    <name type="scientific">Cutaneotrichosporon spelunceum</name>
    <dbReference type="NCBI Taxonomy" id="1672016"/>
    <lineage>
        <taxon>Eukaryota</taxon>
        <taxon>Fungi</taxon>
        <taxon>Dikarya</taxon>
        <taxon>Basidiomycota</taxon>
        <taxon>Agaricomycotina</taxon>
        <taxon>Tremellomycetes</taxon>
        <taxon>Trichosporonales</taxon>
        <taxon>Trichosporonaceae</taxon>
        <taxon>Cutaneotrichosporon</taxon>
    </lineage>
</organism>
<evidence type="ECO:0000256" key="6">
    <source>
        <dbReference type="ARBA" id="ARBA00035157"/>
    </source>
</evidence>
<dbReference type="GO" id="GO:0005840">
    <property type="term" value="C:ribosome"/>
    <property type="evidence" value="ECO:0007669"/>
    <property type="project" value="UniProtKB-KW"/>
</dbReference>
<dbReference type="GO" id="GO:0005739">
    <property type="term" value="C:mitochondrion"/>
    <property type="evidence" value="ECO:0007669"/>
    <property type="project" value="UniProtKB-SubCell"/>
</dbReference>
<reference evidence="7" key="1">
    <citation type="journal article" date="2023" name="BMC Genomics">
        <title>Chromosome-level genome assemblies of Cutaneotrichosporon spp. (Trichosporonales, Basidiomycota) reveal imbalanced evolution between nucleotide sequences and chromosome synteny.</title>
        <authorList>
            <person name="Kobayashi Y."/>
            <person name="Kayamori A."/>
            <person name="Aoki K."/>
            <person name="Shiwa Y."/>
            <person name="Matsutani M."/>
            <person name="Fujita N."/>
            <person name="Sugita T."/>
            <person name="Iwasaki W."/>
            <person name="Tanaka N."/>
            <person name="Takashima M."/>
        </authorList>
    </citation>
    <scope>NUCLEOTIDE SEQUENCE</scope>
    <source>
        <strain evidence="7">HIS016</strain>
    </source>
</reference>
<keyword evidence="8" id="KW-1185">Reference proteome</keyword>